<accession>A0A1X7PXM4</accession>
<evidence type="ECO:0000313" key="5">
    <source>
        <dbReference type="Proteomes" id="UP000193083"/>
    </source>
</evidence>
<feature type="region of interest" description="Disordered" evidence="1">
    <location>
        <begin position="536"/>
        <end position="556"/>
    </location>
</feature>
<dbReference type="OrthoDB" id="9783818at2"/>
<dbReference type="InterPro" id="IPR002035">
    <property type="entry name" value="VWF_A"/>
</dbReference>
<reference evidence="4 5" key="1">
    <citation type="submission" date="2017-04" db="EMBL/GenBank/DDBJ databases">
        <authorList>
            <person name="Afonso C.L."/>
            <person name="Miller P.J."/>
            <person name="Scott M.A."/>
            <person name="Spackman E."/>
            <person name="Goraichik I."/>
            <person name="Dimitrov K.M."/>
            <person name="Suarez D.L."/>
            <person name="Swayne D.E."/>
        </authorList>
    </citation>
    <scope>NUCLEOTIDE SEQUENCE [LARGE SCALE GENOMIC DNA]</scope>
    <source>
        <strain evidence="4 5">B5P</strain>
    </source>
</reference>
<evidence type="ECO:0000313" key="4">
    <source>
        <dbReference type="EMBL" id="SMH56867.1"/>
    </source>
</evidence>
<feature type="compositionally biased region" description="Basic and acidic residues" evidence="1">
    <location>
        <begin position="536"/>
        <end position="550"/>
    </location>
</feature>
<dbReference type="PROSITE" id="PS50234">
    <property type="entry name" value="VWFA"/>
    <property type="match status" value="1"/>
</dbReference>
<keyword evidence="5" id="KW-1185">Reference proteome</keyword>
<evidence type="ECO:0000256" key="2">
    <source>
        <dbReference type="SAM" id="SignalP"/>
    </source>
</evidence>
<dbReference type="SUPFAM" id="SSF53300">
    <property type="entry name" value="vWA-like"/>
    <property type="match status" value="1"/>
</dbReference>
<evidence type="ECO:0000259" key="3">
    <source>
        <dbReference type="PROSITE" id="PS50234"/>
    </source>
</evidence>
<protein>
    <submittedName>
        <fullName evidence="4">Ca-activated chloride channel family protein</fullName>
    </submittedName>
</protein>
<dbReference type="InterPro" id="IPR036465">
    <property type="entry name" value="vWFA_dom_sf"/>
</dbReference>
<feature type="signal peptide" evidence="2">
    <location>
        <begin position="1"/>
        <end position="23"/>
    </location>
</feature>
<name>A0A1X7PXM4_9HYPH</name>
<evidence type="ECO:0000256" key="1">
    <source>
        <dbReference type="SAM" id="MobiDB-lite"/>
    </source>
</evidence>
<feature type="chain" id="PRO_5012869356" evidence="2">
    <location>
        <begin position="24"/>
        <end position="556"/>
    </location>
</feature>
<dbReference type="Proteomes" id="UP000193083">
    <property type="component" value="Unassembled WGS sequence"/>
</dbReference>
<dbReference type="EMBL" id="FXBL01000004">
    <property type="protein sequence ID" value="SMH56867.1"/>
    <property type="molecule type" value="Genomic_DNA"/>
</dbReference>
<dbReference type="Gene3D" id="3.40.50.410">
    <property type="entry name" value="von Willebrand factor, type A domain"/>
    <property type="match status" value="1"/>
</dbReference>
<sequence length="556" mass="57469">MRLRFALAAGLMTMAASVIPSLAADRAIVVLDASGSMWAQIDGVPRITIARQTIKEVLGRLPAGLELGLMAYGHREKGSCQDIETLVPPAAGSAAAISAAVDRINPKGKTPLSAAVKRAAEELRYTEEKATVILVTDGIETCDADPCALANELEKGGVGFTAHVVGFGLTEEEGRKVACLAENTGGMYVQAGDGNALSEALATTVAQASQPAAKPTPAPAPAPEPAAPEYNFAPVVIMAEGEDPLPGNAGNAWEVYRANADGSRGEYVSTDYGNSWKTSLEPGKYVVVARYGEAGTEQPVTIEAGKLTEPLFVLNAGTLIVRPLAIPGGEPVDGAAVNLVYPGGETTTYGQATFITPAGEQKLNVRIGAGEVTETVVVNAGDTVTKDVVVGVGRAVTNAAYVPGMKVEDGGLFLEILKAAKKLDGSRGSVVSAYGPDSAHEVPPGDYVLHARIGETDAETPFSVKVGETTDVEVVLNAGVLAISAPGAHSIEILGAKKDIQGKRKSFSYSYGEEFQTTLPAGDYVVVARQLNDDAGKEAEAKVSAGERTETAVALP</sequence>
<dbReference type="Pfam" id="PF13519">
    <property type="entry name" value="VWA_2"/>
    <property type="match status" value="1"/>
</dbReference>
<gene>
    <name evidence="4" type="ORF">SAMN02982922_5613</name>
</gene>
<feature type="domain" description="VWFA" evidence="3">
    <location>
        <begin position="26"/>
        <end position="205"/>
    </location>
</feature>
<organism evidence="4 5">
    <name type="scientific">Mesorhizobium australicum</name>
    <dbReference type="NCBI Taxonomy" id="536018"/>
    <lineage>
        <taxon>Bacteria</taxon>
        <taxon>Pseudomonadati</taxon>
        <taxon>Pseudomonadota</taxon>
        <taxon>Alphaproteobacteria</taxon>
        <taxon>Hyphomicrobiales</taxon>
        <taxon>Phyllobacteriaceae</taxon>
        <taxon>Mesorhizobium</taxon>
    </lineage>
</organism>
<dbReference type="RefSeq" id="WP_085467178.1">
    <property type="nucleotide sequence ID" value="NZ_FXBL01000004.1"/>
</dbReference>
<proteinExistence type="predicted"/>
<keyword evidence="2" id="KW-0732">Signal</keyword>
<dbReference type="SMART" id="SM00327">
    <property type="entry name" value="VWA"/>
    <property type="match status" value="1"/>
</dbReference>
<dbReference type="AlphaFoldDB" id="A0A1X7PXM4"/>